<dbReference type="RefSeq" id="WP_128692745.1">
    <property type="nucleotide sequence ID" value="NZ_LHQS01000001.1"/>
</dbReference>
<dbReference type="PANTHER" id="PTHR30289">
    <property type="entry name" value="UNCHARACTERIZED PROTEIN YBCL-RELATED"/>
    <property type="match status" value="1"/>
</dbReference>
<dbReference type="InterPro" id="IPR036610">
    <property type="entry name" value="PEBP-like_sf"/>
</dbReference>
<dbReference type="PANTHER" id="PTHR30289:SF1">
    <property type="entry name" value="PEBP (PHOSPHATIDYLETHANOLAMINE-BINDING PROTEIN) FAMILY PROTEIN"/>
    <property type="match status" value="1"/>
</dbReference>
<accession>A0A498H7F9</accession>
<evidence type="ECO:0008006" key="3">
    <source>
        <dbReference type="Google" id="ProtNLM"/>
    </source>
</evidence>
<protein>
    <recommendedName>
        <fullName evidence="3">YbhB/YbcL family Raf kinase inhibitor-like protein</fullName>
    </recommendedName>
</protein>
<evidence type="ECO:0000313" key="2">
    <source>
        <dbReference type="Proteomes" id="UP000290932"/>
    </source>
</evidence>
<dbReference type="CDD" id="cd00865">
    <property type="entry name" value="PEBP_bact_arch"/>
    <property type="match status" value="1"/>
</dbReference>
<evidence type="ECO:0000313" key="1">
    <source>
        <dbReference type="EMBL" id="RXE57444.1"/>
    </source>
</evidence>
<comment type="caution">
    <text evidence="1">The sequence shown here is derived from an EMBL/GenBank/DDBJ whole genome shotgun (WGS) entry which is preliminary data.</text>
</comment>
<dbReference type="InterPro" id="IPR005247">
    <property type="entry name" value="YbhB_YbcL/LppC-like"/>
</dbReference>
<dbReference type="Gene3D" id="3.90.280.10">
    <property type="entry name" value="PEBP-like"/>
    <property type="match status" value="1"/>
</dbReference>
<gene>
    <name evidence="1" type="ORF">ABH15_02315</name>
</gene>
<keyword evidence="2" id="KW-1185">Reference proteome</keyword>
<reference evidence="1 2" key="1">
    <citation type="journal article" date="2015" name="Int. J. Syst. Evol. Microbiol.">
        <title>Methanoculleus taiwanensis sp. nov., a methanogen isolated from deep marine sediment at the deformation front area near Taiwan.</title>
        <authorList>
            <person name="Weng C.Y."/>
            <person name="Chen S.C."/>
            <person name="Lai M.C."/>
            <person name="Wu S.Y."/>
            <person name="Lin S."/>
            <person name="Yang T.F."/>
            <person name="Chen P.C."/>
        </authorList>
    </citation>
    <scope>NUCLEOTIDE SEQUENCE [LARGE SCALE GENOMIC DNA]</scope>
    <source>
        <strain evidence="1 2">CYW4</strain>
    </source>
</reference>
<dbReference type="AlphaFoldDB" id="A0A498H7F9"/>
<dbReference type="Proteomes" id="UP000290932">
    <property type="component" value="Unassembled WGS sequence"/>
</dbReference>
<dbReference type="EMBL" id="LHQS01000001">
    <property type="protein sequence ID" value="RXE57444.1"/>
    <property type="molecule type" value="Genomic_DNA"/>
</dbReference>
<dbReference type="InterPro" id="IPR008914">
    <property type="entry name" value="PEBP"/>
</dbReference>
<name>A0A498H7F9_9EURY</name>
<proteinExistence type="predicted"/>
<dbReference type="Pfam" id="PF01161">
    <property type="entry name" value="PBP"/>
    <property type="match status" value="1"/>
</dbReference>
<dbReference type="NCBIfam" id="TIGR00481">
    <property type="entry name" value="YbhB/YbcL family Raf kinase inhibitor-like protein"/>
    <property type="match status" value="1"/>
</dbReference>
<dbReference type="SUPFAM" id="SSF49777">
    <property type="entry name" value="PEBP-like"/>
    <property type="match status" value="1"/>
</dbReference>
<sequence length="158" mass="17316">MDGLDVRLGFDRFPRAYTCDGDDTSPGITIEGLLTPYLAVILDDPDSSGGTFTHWLIWNIPATDQIPEGIPPLGKVEYPIPAVQGMNDFSRVGYGGPCPARGESHRYFVRVYGMPVLLDLSPGSTRIELETLLRGTATQYGETMALCEREWVPAIPGR</sequence>
<dbReference type="OrthoDB" id="28720at2157"/>
<organism evidence="1 2">
    <name type="scientific">Methanoculleus taiwanensis</name>
    <dbReference type="NCBI Taxonomy" id="1550565"/>
    <lineage>
        <taxon>Archaea</taxon>
        <taxon>Methanobacteriati</taxon>
        <taxon>Methanobacteriota</taxon>
        <taxon>Stenosarchaea group</taxon>
        <taxon>Methanomicrobia</taxon>
        <taxon>Methanomicrobiales</taxon>
        <taxon>Methanomicrobiaceae</taxon>
        <taxon>Methanoculleus</taxon>
    </lineage>
</organism>